<organism evidence="1 2">
    <name type="scientific">Saguinus oedipus</name>
    <name type="common">Cotton-top tamarin</name>
    <name type="synonym">Oedipomidas oedipus</name>
    <dbReference type="NCBI Taxonomy" id="9490"/>
    <lineage>
        <taxon>Eukaryota</taxon>
        <taxon>Metazoa</taxon>
        <taxon>Chordata</taxon>
        <taxon>Craniata</taxon>
        <taxon>Vertebrata</taxon>
        <taxon>Euteleostomi</taxon>
        <taxon>Mammalia</taxon>
        <taxon>Eutheria</taxon>
        <taxon>Euarchontoglires</taxon>
        <taxon>Primates</taxon>
        <taxon>Haplorrhini</taxon>
        <taxon>Platyrrhini</taxon>
        <taxon>Cebidae</taxon>
        <taxon>Callitrichinae</taxon>
        <taxon>Saguinus</taxon>
    </lineage>
</organism>
<reference evidence="1 2" key="1">
    <citation type="submission" date="2023-05" db="EMBL/GenBank/DDBJ databases">
        <title>B98-5 Cell Line De Novo Hybrid Assembly: An Optical Mapping Approach.</title>
        <authorList>
            <person name="Kananen K."/>
            <person name="Auerbach J.A."/>
            <person name="Kautto E."/>
            <person name="Blachly J.S."/>
        </authorList>
    </citation>
    <scope>NUCLEOTIDE SEQUENCE [LARGE SCALE GENOMIC DNA]</scope>
    <source>
        <strain evidence="1">B95-8</strain>
        <tissue evidence="1">Cell line</tissue>
    </source>
</reference>
<protein>
    <submittedName>
        <fullName evidence="1">Uncharacterized protein</fullName>
    </submittedName>
</protein>
<dbReference type="EMBL" id="JASSZA010000015">
    <property type="protein sequence ID" value="KAK2092182.1"/>
    <property type="molecule type" value="Genomic_DNA"/>
</dbReference>
<sequence>MQKNVESDPMFVNCHPGSQRINQLSDVKYWERARGNKEAGIMPPIEFSLDLLQLALYSVLKQEDNSIPSQEPRNNTTCATGICLLQVGGKEE</sequence>
<comment type="caution">
    <text evidence="1">The sequence shown here is derived from an EMBL/GenBank/DDBJ whole genome shotgun (WGS) entry which is preliminary data.</text>
</comment>
<keyword evidence="2" id="KW-1185">Reference proteome</keyword>
<evidence type="ECO:0000313" key="2">
    <source>
        <dbReference type="Proteomes" id="UP001266305"/>
    </source>
</evidence>
<gene>
    <name evidence="1" type="ORF">P7K49_028710</name>
</gene>
<evidence type="ECO:0000313" key="1">
    <source>
        <dbReference type="EMBL" id="KAK2092182.1"/>
    </source>
</evidence>
<dbReference type="Proteomes" id="UP001266305">
    <property type="component" value="Unassembled WGS sequence"/>
</dbReference>
<proteinExistence type="predicted"/>
<name>A0ABQ9U741_SAGOE</name>
<accession>A0ABQ9U741</accession>